<proteinExistence type="predicted"/>
<sequence length="1086" mass="122999">MGSSRYFFIESKAFELKADHGGGAFTVRIYERGQDTLRSVFMGKESAKTLLAAFEELASWKHSGNFVRTIRDGETVFIGRNCSGWQGFGKELSRVIHLERETSNNFRIQSGGQRSETVAGASFAAIASGSSVGRNTSGGSVKGKEVISDGIPDSKEHLKTDQDPLEFLGPLSMDPQEQRTSLAPHSKPKETLKKDPREPRVPLIPKEAIGSKGASTSSAISRPTKPEFEDVAPSGGGHSRTVEDDDENDNIPVVWEDPEFASKLFFKKSIGHGSVDSARDFPQPSEWVMGKYQDFGEYLGASYEGYEEEVLTLFKAIDARRSQQPCNNENTLKTSGSEGEGGIGCPMNLKILSWNVRGLNDRDKRHQDQYEWAFSGVYGPQSDRDKRLMWEELSGLASWWGTPWCVGGDFNVVRYPMERLGSDQFTPAMNEFSEFIFSFGLMDIPMEGGRFPWSNNRENAAMSRIDRFLYSGDWEDRFPKAKGFGEMVRGWWEHYKFEGTPSFIMAKKLKALKLDLKKWNEEVFGHMRHRRNILMLELDKLDVMVEQRPLSEDKKTSLERPFEEEEVTGVVHGFVGDKAPGPDGFLVAFFQSCRTFVKSDLMATIEVKDFRPIILVGGVYKIFAKLLANRLRLVLPHIVSPFQNVFVQGRQILDSVLIANECLDSHLKQGLPGVICKLDVEKAYDHINWDFLLYLLQRCGFPLRWRNWIWFCISTALSRLMDWAVRGGYLSGFTVGTSEGIDVIVSHLPFADDMLIFCDIDPPKLEHLGYVLTWFEANSGLTINLGKSKMVPVGVVPNMEDLMSILGCLQISFPMKYLGLPLGAKFKETTIWNPIFEKMERRLAGWKRLYLSKGGTDRDALWRRVVDAKYSSLWGGDGVRVRFWHDCWCSEEPLRVTNLELFSIAREKEAFVADLMSFGTSVLHWNFSFSRCVHDWELESLTSFMDLIYGISVRGMGKGQLCKENFSTKTFAIKRYYRSLSPSSSTLFPWKIIWKAKVPPRVTFFSWSAALGKVLTIDNLHTRGLILQEWCCICKCNGESVDHLFLHCSVASDLWALVFSMFGIQWVMPQTVLELFKWVAGVAGTS</sequence>
<dbReference type="InterPro" id="IPR052343">
    <property type="entry name" value="Retrotransposon-Effector_Assoc"/>
</dbReference>
<feature type="region of interest" description="Disordered" evidence="1">
    <location>
        <begin position="130"/>
        <end position="250"/>
    </location>
</feature>
<dbReference type="PANTHER" id="PTHR46890">
    <property type="entry name" value="NON-LTR RETROLELEMENT REVERSE TRANSCRIPTASE-LIKE PROTEIN-RELATED"/>
    <property type="match status" value="1"/>
</dbReference>
<evidence type="ECO:0000259" key="2">
    <source>
        <dbReference type="Pfam" id="PF00078"/>
    </source>
</evidence>
<dbReference type="Gene3D" id="3.60.10.10">
    <property type="entry name" value="Endonuclease/exonuclease/phosphatase"/>
    <property type="match status" value="1"/>
</dbReference>
<dbReference type="AlphaFoldDB" id="A0A2N9HRT9"/>
<evidence type="ECO:0008006" key="5">
    <source>
        <dbReference type="Google" id="ProtNLM"/>
    </source>
</evidence>
<dbReference type="Pfam" id="PF13966">
    <property type="entry name" value="zf-RVT"/>
    <property type="match status" value="1"/>
</dbReference>
<dbReference type="CDD" id="cd01650">
    <property type="entry name" value="RT_nLTR_like"/>
    <property type="match status" value="1"/>
</dbReference>
<gene>
    <name evidence="4" type="ORF">FSB_LOCUS42577</name>
</gene>
<feature type="compositionally biased region" description="Basic and acidic residues" evidence="1">
    <location>
        <begin position="187"/>
        <end position="200"/>
    </location>
</feature>
<protein>
    <recommendedName>
        <fullName evidence="5">Reverse transcriptase domain-containing protein</fullName>
    </recommendedName>
</protein>
<dbReference type="EMBL" id="OIVN01003979">
    <property type="protein sequence ID" value="SPD14695.1"/>
    <property type="molecule type" value="Genomic_DNA"/>
</dbReference>
<evidence type="ECO:0000256" key="1">
    <source>
        <dbReference type="SAM" id="MobiDB-lite"/>
    </source>
</evidence>
<dbReference type="InterPro" id="IPR036691">
    <property type="entry name" value="Endo/exonu/phosph_ase_sf"/>
</dbReference>
<feature type="domain" description="Reverse transcriptase" evidence="2">
    <location>
        <begin position="608"/>
        <end position="820"/>
    </location>
</feature>
<dbReference type="PANTHER" id="PTHR46890:SF50">
    <property type="entry name" value="RNA-DIRECTED DNA POLYMERASE, EUKARYOTA, REVERSE TRANSCRIPTASE ZINC-BINDING DOMAIN PROTEIN-RELATED"/>
    <property type="match status" value="1"/>
</dbReference>
<dbReference type="Pfam" id="PF00078">
    <property type="entry name" value="RVT_1"/>
    <property type="match status" value="1"/>
</dbReference>
<feature type="compositionally biased region" description="Basic and acidic residues" evidence="1">
    <location>
        <begin position="142"/>
        <end position="162"/>
    </location>
</feature>
<evidence type="ECO:0000259" key="3">
    <source>
        <dbReference type="Pfam" id="PF13966"/>
    </source>
</evidence>
<reference evidence="4" key="1">
    <citation type="submission" date="2018-02" db="EMBL/GenBank/DDBJ databases">
        <authorList>
            <person name="Cohen D.B."/>
            <person name="Kent A.D."/>
        </authorList>
    </citation>
    <scope>NUCLEOTIDE SEQUENCE</scope>
</reference>
<accession>A0A2N9HRT9</accession>
<feature type="domain" description="Reverse transcriptase zinc-binding" evidence="3">
    <location>
        <begin position="971"/>
        <end position="1055"/>
    </location>
</feature>
<dbReference type="InterPro" id="IPR026960">
    <property type="entry name" value="RVT-Znf"/>
</dbReference>
<dbReference type="InterPro" id="IPR000477">
    <property type="entry name" value="RT_dom"/>
</dbReference>
<organism evidence="4">
    <name type="scientific">Fagus sylvatica</name>
    <name type="common">Beechnut</name>
    <dbReference type="NCBI Taxonomy" id="28930"/>
    <lineage>
        <taxon>Eukaryota</taxon>
        <taxon>Viridiplantae</taxon>
        <taxon>Streptophyta</taxon>
        <taxon>Embryophyta</taxon>
        <taxon>Tracheophyta</taxon>
        <taxon>Spermatophyta</taxon>
        <taxon>Magnoliopsida</taxon>
        <taxon>eudicotyledons</taxon>
        <taxon>Gunneridae</taxon>
        <taxon>Pentapetalae</taxon>
        <taxon>rosids</taxon>
        <taxon>fabids</taxon>
        <taxon>Fagales</taxon>
        <taxon>Fagaceae</taxon>
        <taxon>Fagus</taxon>
    </lineage>
</organism>
<name>A0A2N9HRT9_FAGSY</name>
<evidence type="ECO:0000313" key="4">
    <source>
        <dbReference type="EMBL" id="SPD14695.1"/>
    </source>
</evidence>
<dbReference type="SUPFAM" id="SSF56219">
    <property type="entry name" value="DNase I-like"/>
    <property type="match status" value="1"/>
</dbReference>